<dbReference type="PROSITE" id="PS52004">
    <property type="entry name" value="KS3_2"/>
    <property type="match status" value="1"/>
</dbReference>
<dbReference type="PROSITE" id="PS00012">
    <property type="entry name" value="PHOSPHOPANTETHEINE"/>
    <property type="match status" value="1"/>
</dbReference>
<dbReference type="InterPro" id="IPR049900">
    <property type="entry name" value="PKS_mFAS_DH"/>
</dbReference>
<evidence type="ECO:0000313" key="12">
    <source>
        <dbReference type="EMBL" id="RXS56692.1"/>
    </source>
</evidence>
<dbReference type="InterPro" id="IPR016039">
    <property type="entry name" value="Thiolase-like"/>
</dbReference>
<dbReference type="Gene3D" id="3.30.70.3290">
    <property type="match status" value="1"/>
</dbReference>
<dbReference type="GO" id="GO:0033068">
    <property type="term" value="P:macrolide biosynthetic process"/>
    <property type="evidence" value="ECO:0007669"/>
    <property type="project" value="UniProtKB-ARBA"/>
</dbReference>
<feature type="domain" description="Carrier" evidence="9">
    <location>
        <begin position="64"/>
        <end position="139"/>
    </location>
</feature>
<dbReference type="InterPro" id="IPR006162">
    <property type="entry name" value="Ppantetheine_attach_site"/>
</dbReference>
<dbReference type="SMART" id="SM01294">
    <property type="entry name" value="PKS_PP_betabranch"/>
    <property type="match status" value="1"/>
</dbReference>
<dbReference type="PROSITE" id="PS50075">
    <property type="entry name" value="CARRIER"/>
    <property type="match status" value="1"/>
</dbReference>
<keyword evidence="4 12" id="KW-0808">Transferase</keyword>
<evidence type="ECO:0000256" key="6">
    <source>
        <dbReference type="ARBA" id="ARBA00023268"/>
    </source>
</evidence>
<protein>
    <submittedName>
        <fullName evidence="12">Acyltransferase domain-containing protein</fullName>
    </submittedName>
</protein>
<dbReference type="Pfam" id="PF00550">
    <property type="entry name" value="PP-binding"/>
    <property type="match status" value="1"/>
</dbReference>
<dbReference type="Proteomes" id="UP000289482">
    <property type="component" value="Unassembled WGS sequence"/>
</dbReference>
<dbReference type="EMBL" id="SDIF01000244">
    <property type="protein sequence ID" value="RXS56692.1"/>
    <property type="molecule type" value="Genomic_DNA"/>
</dbReference>
<feature type="non-terminal residue" evidence="12">
    <location>
        <position position="1"/>
    </location>
</feature>
<sequence>ADAALVPVRLDVDALRAQGTALPPLFHRLTGRPTRRQATARTSIAAAGSLGERLAALAEGDRHEAVLDLVRGQVAAVLGHATPAAIAPDRAFNDLGFDSLTAVELRNGLNTATGLRLPATLVFDYPTAGDLADHLLSEVSGDVAAATVLPSTALLADDPIVIVGMSCRFPGGIGSPEDLWKLVSAGDDAITDFPENRGWNIDRLYDPTESRPDTTYVNKGGFLHDAADFDADFFGISPNEALITDPQQRLLLETSWEALERSGIDPATLKGSSTGVFAGVVYHDYTGSSSSGSIVSGRIAYTYGLEGPAVTVDTACSSSLVALHLASQALRNGECDLALAGGVTIMASPAAFVEFSRQRGLSRDGRCKAFAAAADGTGWGEGVGILVVERLSDARRKGHRVLAHVRGSAVNQDGASNGLTAPNGPAQQRVIRQALANAGLTPAEVDAVEAHGTGTVLGDPIEAQALLATYGQERAADRPLWLGSVKSNIGHTQGAAGVAGIIKMVMAMRHGVLPRTLHVDEPSAHIDWTAGAMRLLTDDVTWNADDRPRRAGVSSFGISGTNAHVIIEQAADAEEPAADPSAVRPSSDVVVPWVVSARGEGGLRAQAARLASYVTEHDELRPVDVGWSLAALRGALEQRATVLGADKAELVAGLRALAEGTTAPGPARTGGKTAFLFTGQGAQRVGMGRELYETYPVFARSLDEICDRLDGLLERPLKDVLFAAEEPQDQEGTDAADLLGRTAYAQPALFAVEVSLYRLLSAWGVRPDFVLGHSIGEIAAVHIAGMLSLADACELVAARGRLMQALPAGGAMVAVEATEEETLPLLAEAAGVGLGAVNGPRSVVLSGPEAAVEEVAERLRAQGRKTSRLRVSHAFHSSLMEPMLADFRQVLEGLTFADPQITVVSNVTGDVADPQQLRSVEYWLRHVSEPVRFAEGVRSAVDRGVTRFVEVGPDGVLTGLAQTCLAETEESERAVCVALLRKGRPEARSLLSGLGRLYAAGGEVGWPAVFEGSGARAVDLPTYAFQRRRYWSQTPTDHGDPAAIGLGATDHPLLGAAVALADSEGFLFTGRLSARTQPWLADHVVGGSIFFPGTGFVELAIRAGDQVGCGVVEELTLEAPLVLPARGGVQVQVVVGAPEGAAGTRSVRVFSRAEDAAGDGSWLRHATGLLGAGARSGGVRGGGADDVDFGVWPPVGAVPVSVEGVYERYAEAGLSYGPVFRGLRAAWRLGEDVFAEVVLPEGVGVEGFGVHPAVLDAALHAVGL</sequence>
<feature type="active site" description="Proton acceptor; for dehydratase activity" evidence="8">
    <location>
        <position position="1083"/>
    </location>
</feature>
<dbReference type="InterPro" id="IPR009081">
    <property type="entry name" value="PP-bd_ACP"/>
</dbReference>
<dbReference type="InterPro" id="IPR032821">
    <property type="entry name" value="PKS_assoc"/>
</dbReference>
<dbReference type="SUPFAM" id="SSF53901">
    <property type="entry name" value="Thiolase-like"/>
    <property type="match status" value="1"/>
</dbReference>
<evidence type="ECO:0000256" key="5">
    <source>
        <dbReference type="ARBA" id="ARBA00023194"/>
    </source>
</evidence>
<evidence type="ECO:0000259" key="11">
    <source>
        <dbReference type="PROSITE" id="PS52019"/>
    </source>
</evidence>
<dbReference type="GO" id="GO:0006633">
    <property type="term" value="P:fatty acid biosynthetic process"/>
    <property type="evidence" value="ECO:0007669"/>
    <property type="project" value="InterPro"/>
</dbReference>
<dbReference type="PROSITE" id="PS52019">
    <property type="entry name" value="PKS_MFAS_DH"/>
    <property type="match status" value="1"/>
</dbReference>
<dbReference type="RefSeq" id="WP_129251435.1">
    <property type="nucleotide sequence ID" value="NZ_SDIF01000244.1"/>
</dbReference>
<evidence type="ECO:0000256" key="3">
    <source>
        <dbReference type="ARBA" id="ARBA00022553"/>
    </source>
</evidence>
<organism evidence="12 13">
    <name type="scientific">Streptomyces sioyaensis</name>
    <dbReference type="NCBI Taxonomy" id="67364"/>
    <lineage>
        <taxon>Bacteria</taxon>
        <taxon>Bacillati</taxon>
        <taxon>Actinomycetota</taxon>
        <taxon>Actinomycetes</taxon>
        <taxon>Kitasatosporales</taxon>
        <taxon>Streptomycetaceae</taxon>
        <taxon>Streptomyces</taxon>
    </lineage>
</organism>
<dbReference type="InterPro" id="IPR036736">
    <property type="entry name" value="ACP-like_sf"/>
</dbReference>
<keyword evidence="2" id="KW-0596">Phosphopantetheine</keyword>
<dbReference type="Pfam" id="PF02801">
    <property type="entry name" value="Ketoacyl-synt_C"/>
    <property type="match status" value="1"/>
</dbReference>
<keyword evidence="5" id="KW-0045">Antibiotic biosynthesis</keyword>
<evidence type="ECO:0000256" key="4">
    <source>
        <dbReference type="ARBA" id="ARBA00022679"/>
    </source>
</evidence>
<dbReference type="InterPro" id="IPR014043">
    <property type="entry name" value="Acyl_transferase_dom"/>
</dbReference>
<evidence type="ECO:0000256" key="7">
    <source>
        <dbReference type="ARBA" id="ARBA00023315"/>
    </source>
</evidence>
<dbReference type="Pfam" id="PF00109">
    <property type="entry name" value="ketoacyl-synt"/>
    <property type="match status" value="1"/>
</dbReference>
<dbReference type="SMART" id="SM00825">
    <property type="entry name" value="PKS_KS"/>
    <property type="match status" value="1"/>
</dbReference>
<dbReference type="Gene3D" id="3.40.366.10">
    <property type="entry name" value="Malonyl-Coenzyme A Acyl Carrier Protein, domain 2"/>
    <property type="match status" value="1"/>
</dbReference>
<keyword evidence="7 12" id="KW-0012">Acyltransferase</keyword>
<evidence type="ECO:0000313" key="13">
    <source>
        <dbReference type="Proteomes" id="UP000289482"/>
    </source>
</evidence>
<dbReference type="Gene3D" id="3.10.129.110">
    <property type="entry name" value="Polyketide synthase dehydratase"/>
    <property type="match status" value="1"/>
</dbReference>
<dbReference type="GO" id="GO:0004315">
    <property type="term" value="F:3-oxoacyl-[acyl-carrier-protein] synthase activity"/>
    <property type="evidence" value="ECO:0007669"/>
    <property type="project" value="InterPro"/>
</dbReference>
<dbReference type="FunFam" id="3.40.47.10:FF:000019">
    <property type="entry name" value="Polyketide synthase type I"/>
    <property type="match status" value="1"/>
</dbReference>
<dbReference type="InterPro" id="IPR014030">
    <property type="entry name" value="Ketoacyl_synth_N"/>
</dbReference>
<reference evidence="12 13" key="1">
    <citation type="submission" date="2019-01" db="EMBL/GenBank/DDBJ databases">
        <title>Draft genome sequences of the type strain Streptomyces sioyaensis DSM 40032 and its novel strain, TM32, a thermotolerant antibiotics-producing actinobacterium.</title>
        <authorList>
            <person name="Nakaew N."/>
            <person name="Lumyong S."/>
            <person name="Sloan W.T."/>
            <person name="Sungthong R."/>
        </authorList>
    </citation>
    <scope>NUCLEOTIDE SEQUENCE [LARGE SCALE GENOMIC DNA]</scope>
    <source>
        <strain evidence="12 13">DSM 40032</strain>
    </source>
</reference>
<dbReference type="Pfam" id="PF14765">
    <property type="entry name" value="PS-DH"/>
    <property type="match status" value="1"/>
</dbReference>
<dbReference type="PANTHER" id="PTHR43775">
    <property type="entry name" value="FATTY ACID SYNTHASE"/>
    <property type="match status" value="1"/>
</dbReference>
<dbReference type="Pfam" id="PF00698">
    <property type="entry name" value="Acyl_transf_1"/>
    <property type="match status" value="1"/>
</dbReference>
<dbReference type="InterPro" id="IPR020841">
    <property type="entry name" value="PKS_Beta-ketoAc_synthase_dom"/>
</dbReference>
<feature type="domain" description="Ketosynthase family 3 (KS3)" evidence="10">
    <location>
        <begin position="157"/>
        <end position="569"/>
    </location>
</feature>
<dbReference type="FunFam" id="1.10.1200.10:FF:000007">
    <property type="entry name" value="Probable polyketide synthase pks17"/>
    <property type="match status" value="1"/>
</dbReference>
<dbReference type="SMART" id="SM00826">
    <property type="entry name" value="PKS_DH"/>
    <property type="match status" value="1"/>
</dbReference>
<dbReference type="GeneID" id="95782794"/>
<evidence type="ECO:0000256" key="8">
    <source>
        <dbReference type="PROSITE-ProRule" id="PRU01363"/>
    </source>
</evidence>
<dbReference type="Gene3D" id="1.10.1200.10">
    <property type="entry name" value="ACP-like"/>
    <property type="match status" value="1"/>
</dbReference>
<keyword evidence="3" id="KW-0597">Phosphoprotein</keyword>
<dbReference type="SMART" id="SM00827">
    <property type="entry name" value="PKS_AT"/>
    <property type="match status" value="1"/>
</dbReference>
<evidence type="ECO:0000259" key="9">
    <source>
        <dbReference type="PROSITE" id="PS50075"/>
    </source>
</evidence>
<keyword evidence="13" id="KW-1185">Reference proteome</keyword>
<dbReference type="CDD" id="cd00833">
    <property type="entry name" value="PKS"/>
    <property type="match status" value="1"/>
</dbReference>
<feature type="active site" description="Proton donor; for dehydratase activity" evidence="8">
    <location>
        <position position="1256"/>
    </location>
</feature>
<dbReference type="InterPro" id="IPR014031">
    <property type="entry name" value="Ketoacyl_synth_C"/>
</dbReference>
<evidence type="ECO:0000256" key="1">
    <source>
        <dbReference type="ARBA" id="ARBA00004792"/>
    </source>
</evidence>
<dbReference type="SMART" id="SM00823">
    <property type="entry name" value="PKS_PP"/>
    <property type="match status" value="1"/>
</dbReference>
<proteinExistence type="predicted"/>
<name>A0A4Q1QQ43_9ACTN</name>
<dbReference type="InterPro" id="IPR020806">
    <property type="entry name" value="PKS_PP-bd"/>
</dbReference>
<dbReference type="GO" id="GO:0031177">
    <property type="term" value="F:phosphopantetheine binding"/>
    <property type="evidence" value="ECO:0007669"/>
    <property type="project" value="InterPro"/>
</dbReference>
<feature type="region of interest" description="N-terminal hotdog fold" evidence="8">
    <location>
        <begin position="1051"/>
        <end position="1177"/>
    </location>
</feature>
<feature type="non-terminal residue" evidence="12">
    <location>
        <position position="1264"/>
    </location>
</feature>
<dbReference type="InterPro" id="IPR001227">
    <property type="entry name" value="Ac_transferase_dom_sf"/>
</dbReference>
<dbReference type="SUPFAM" id="SSF55048">
    <property type="entry name" value="Probable ACP-binding domain of malonyl-CoA ACP transacylase"/>
    <property type="match status" value="1"/>
</dbReference>
<dbReference type="Gene3D" id="3.40.47.10">
    <property type="match status" value="1"/>
</dbReference>
<keyword evidence="6" id="KW-0511">Multifunctional enzyme</keyword>
<dbReference type="Pfam" id="PF16197">
    <property type="entry name" value="KAsynt_C_assoc"/>
    <property type="match status" value="1"/>
</dbReference>
<dbReference type="InterPro" id="IPR016035">
    <property type="entry name" value="Acyl_Trfase/lysoPLipase"/>
</dbReference>
<dbReference type="SUPFAM" id="SSF47336">
    <property type="entry name" value="ACP-like"/>
    <property type="match status" value="1"/>
</dbReference>
<accession>A0A4Q1QQ43</accession>
<dbReference type="AlphaFoldDB" id="A0A4Q1QQ43"/>
<comment type="caution">
    <text evidence="12">The sequence shown here is derived from an EMBL/GenBank/DDBJ whole genome shotgun (WGS) entry which is preliminary data.</text>
</comment>
<evidence type="ECO:0000256" key="2">
    <source>
        <dbReference type="ARBA" id="ARBA00022450"/>
    </source>
</evidence>
<evidence type="ECO:0000259" key="10">
    <source>
        <dbReference type="PROSITE" id="PS52004"/>
    </source>
</evidence>
<dbReference type="PANTHER" id="PTHR43775:SF51">
    <property type="entry name" value="INACTIVE PHENOLPHTHIOCEROL SYNTHESIS POLYKETIDE SYNTHASE TYPE I PKS1-RELATED"/>
    <property type="match status" value="1"/>
</dbReference>
<dbReference type="Pfam" id="PF21089">
    <property type="entry name" value="PKS_DH_N"/>
    <property type="match status" value="1"/>
</dbReference>
<dbReference type="InterPro" id="IPR020807">
    <property type="entry name" value="PKS_DH"/>
</dbReference>
<dbReference type="InterPro" id="IPR050091">
    <property type="entry name" value="PKS_NRPS_Biosynth_Enz"/>
</dbReference>
<dbReference type="GO" id="GO:0004312">
    <property type="term" value="F:fatty acid synthase activity"/>
    <property type="evidence" value="ECO:0007669"/>
    <property type="project" value="TreeGrafter"/>
</dbReference>
<comment type="pathway">
    <text evidence="1">Antibiotic biosynthesis.</text>
</comment>
<feature type="region of interest" description="C-terminal hotdog fold" evidence="8">
    <location>
        <begin position="1197"/>
        <end position="1264"/>
    </location>
</feature>
<dbReference type="InterPro" id="IPR016036">
    <property type="entry name" value="Malonyl_transacylase_ACP-bd"/>
</dbReference>
<dbReference type="InterPro" id="IPR049551">
    <property type="entry name" value="PKS_DH_C"/>
</dbReference>
<dbReference type="PROSITE" id="PS00606">
    <property type="entry name" value="KS3_1"/>
    <property type="match status" value="1"/>
</dbReference>
<dbReference type="SUPFAM" id="SSF52151">
    <property type="entry name" value="FabD/lysophospholipase-like"/>
    <property type="match status" value="1"/>
</dbReference>
<dbReference type="InterPro" id="IPR018201">
    <property type="entry name" value="Ketoacyl_synth_AS"/>
</dbReference>
<dbReference type="FunFam" id="3.40.366.10:FF:000002">
    <property type="entry name" value="Probable polyketide synthase 2"/>
    <property type="match status" value="1"/>
</dbReference>
<dbReference type="InterPro" id="IPR042104">
    <property type="entry name" value="PKS_dehydratase_sf"/>
</dbReference>
<feature type="domain" description="PKS/mFAS DH" evidence="11">
    <location>
        <begin position="1051"/>
        <end position="1264"/>
    </location>
</feature>
<gene>
    <name evidence="12" type="ORF">EST54_33510</name>
</gene>
<dbReference type="InterPro" id="IPR049552">
    <property type="entry name" value="PKS_DH_N"/>
</dbReference>